<evidence type="ECO:0000313" key="4">
    <source>
        <dbReference type="EMBL" id="KAK6759187.1"/>
    </source>
</evidence>
<evidence type="ECO:0000256" key="3">
    <source>
        <dbReference type="SAM" id="SignalP"/>
    </source>
</evidence>
<feature type="compositionally biased region" description="Polar residues" evidence="1">
    <location>
        <begin position="965"/>
        <end position="974"/>
    </location>
</feature>
<evidence type="ECO:0000256" key="1">
    <source>
        <dbReference type="SAM" id="MobiDB-lite"/>
    </source>
</evidence>
<feature type="region of interest" description="Disordered" evidence="1">
    <location>
        <begin position="1180"/>
        <end position="1218"/>
    </location>
</feature>
<evidence type="ECO:0000313" key="5">
    <source>
        <dbReference type="Proteomes" id="UP001303046"/>
    </source>
</evidence>
<dbReference type="Proteomes" id="UP001303046">
    <property type="component" value="Unassembled WGS sequence"/>
</dbReference>
<keyword evidence="3" id="KW-0732">Signal</keyword>
<feature type="transmembrane region" description="Helical" evidence="2">
    <location>
        <begin position="303"/>
        <end position="323"/>
    </location>
</feature>
<feature type="transmembrane region" description="Helical" evidence="2">
    <location>
        <begin position="368"/>
        <end position="390"/>
    </location>
</feature>
<organism evidence="4 5">
    <name type="scientific">Necator americanus</name>
    <name type="common">Human hookworm</name>
    <dbReference type="NCBI Taxonomy" id="51031"/>
    <lineage>
        <taxon>Eukaryota</taxon>
        <taxon>Metazoa</taxon>
        <taxon>Ecdysozoa</taxon>
        <taxon>Nematoda</taxon>
        <taxon>Chromadorea</taxon>
        <taxon>Rhabditida</taxon>
        <taxon>Rhabditina</taxon>
        <taxon>Rhabditomorpha</taxon>
        <taxon>Strongyloidea</taxon>
        <taxon>Ancylostomatidae</taxon>
        <taxon>Bunostominae</taxon>
        <taxon>Necator</taxon>
    </lineage>
</organism>
<feature type="transmembrane region" description="Helical" evidence="2">
    <location>
        <begin position="272"/>
        <end position="291"/>
    </location>
</feature>
<name>A0ABR1E924_NECAM</name>
<keyword evidence="2" id="KW-0472">Membrane</keyword>
<reference evidence="4 5" key="1">
    <citation type="submission" date="2023-08" db="EMBL/GenBank/DDBJ databases">
        <title>A Necator americanus chromosomal reference genome.</title>
        <authorList>
            <person name="Ilik V."/>
            <person name="Petrzelkova K.J."/>
            <person name="Pardy F."/>
            <person name="Fuh T."/>
            <person name="Niatou-Singa F.S."/>
            <person name="Gouil Q."/>
            <person name="Baker L."/>
            <person name="Ritchie M.E."/>
            <person name="Jex A.R."/>
            <person name="Gazzola D."/>
            <person name="Li H."/>
            <person name="Toshio Fujiwara R."/>
            <person name="Zhan B."/>
            <person name="Aroian R.V."/>
            <person name="Pafco B."/>
            <person name="Schwarz E.M."/>
        </authorList>
    </citation>
    <scope>NUCLEOTIDE SEQUENCE [LARGE SCALE GENOMIC DNA]</scope>
    <source>
        <strain evidence="4 5">Aroian</strain>
        <tissue evidence="4">Whole animal</tissue>
    </source>
</reference>
<comment type="caution">
    <text evidence="4">The sequence shown here is derived from an EMBL/GenBank/DDBJ whole genome shotgun (WGS) entry which is preliminary data.</text>
</comment>
<accession>A0ABR1E924</accession>
<dbReference type="InterPro" id="IPR036790">
    <property type="entry name" value="Frizzled_dom_sf"/>
</dbReference>
<sequence length="1218" mass="138356">MRLFSFFVLPALCQGIGAKLQEHYEDVPDDFHNSNVNHTISKNDAETHADAYEILQHFRHCRGKEWMCDKDCRLEFWRETKQCRRPNPGDNCFGAPVDYKYTRDFVSDGVIPHEFGVLRRYPRCWSYLAPVICAVIFRPCSLHSYIEKDNNGSVKNGTVELWQLLGSSSCRIAHDMCDDVISVGLFPSFVSVACRELKNISTIENSRSVFSNNCQHASVHFPVQVEPGSCPWPLISEPESMDLDVSPVLDNCFLPCRSPLVPTILSSRFRSLRFVLCIALSILFITESVYLSHFSKIFEESLLVFHIYNAVICIALYCFIWSLSLFDHFFALSDCSISGVSRRDARSHSIFEWCSLQSILLYASFLAAYSWLFLLYVNTIFPPYFIALYYSPRVLKIRIRPLLMLCVYGVSATFSSLITNTLRENDGVSGVCYNGLLTWWKYLISVFPLLVLFFIIVSLGVVFIGKREGAPTCTTRRNNAAEDDTPVGCVDLGQSSLKCKREDSVPCLPGSLQQRYELKYETSCFVSKRLDRVRDVGVSSIWTGMSFVFFTIFLFGSPIVHFCYVGVSAEHEIRSIINYVNCGTAHVIQNRSLDWNTFSDSSLLALREASWCSLPFEQAQGRLEGVMVVFIILPLLPFVVLLFAFLADVNGYRGMSKIRNRAVDSNMSTKCIGDQNESCELALVRSSLEMEQNEFTNKPKVELDVEKTAFRRAAEEVVDTDQSKGDEGTVVIANEDHEYQEEFHKEFLDIIHQLQGELAFQQLMLVNNGAAFNICLHCMERSNQLLSSLKKSVDPGSVPTQDLCALGEEVSHVLPSVTDHAMQLSRWMNSIQEACLKIECIRGVSGSQCHSFFGAKDIERQRQLLALNDYLSQTVRSSVREQADFPENFENQQKSFMQKVRARLPSQDTSKQEHKKVQELFGNTMKHQNHVKNLQCDEQPGSSRKEDNVAETPTVSNVQRDHSQSENNTVGQQSHEPRRLLRISAYAESYCATPRGIVSRLTVPELRIRIRQIKNICAGDSLYPQELSYMLLVTGDIAFGGNIPREEYFFYPIEQLPHIFGTNVPSIDARIGVQEFLSHMRRRALCVVAAIGYHFSLRSRRESEYTPPVLPPLGLYRSENELILRRVLGDRDEVLPCLREFLQEFQFGRGPVVPRPDLKFASAFGNYLRLVAAREGFNNDHEDYVPDPLPPPGSPNDFEETNNSARSDESDMDPMDLP</sequence>
<dbReference type="Gene3D" id="1.20.1070.10">
    <property type="entry name" value="Rhodopsin 7-helix transmembrane proteins"/>
    <property type="match status" value="1"/>
</dbReference>
<gene>
    <name evidence="4" type="primary">Necator_chrX.g21208</name>
    <name evidence="4" type="ORF">RB195_021047</name>
</gene>
<feature type="transmembrane region" description="Helical" evidence="2">
    <location>
        <begin position="536"/>
        <end position="556"/>
    </location>
</feature>
<keyword evidence="2" id="KW-1133">Transmembrane helix</keyword>
<protein>
    <submittedName>
        <fullName evidence="4">Uncharacterized protein</fullName>
    </submittedName>
</protein>
<keyword evidence="5" id="KW-1185">Reference proteome</keyword>
<evidence type="ECO:0000256" key="2">
    <source>
        <dbReference type="SAM" id="Phobius"/>
    </source>
</evidence>
<feature type="chain" id="PRO_5047285355" evidence="3">
    <location>
        <begin position="19"/>
        <end position="1218"/>
    </location>
</feature>
<feature type="region of interest" description="Disordered" evidence="1">
    <location>
        <begin position="935"/>
        <end position="977"/>
    </location>
</feature>
<proteinExistence type="predicted"/>
<feature type="transmembrane region" description="Helical" evidence="2">
    <location>
        <begin position="402"/>
        <end position="422"/>
    </location>
</feature>
<dbReference type="EMBL" id="JAVFWL010000006">
    <property type="protein sequence ID" value="KAK6759187.1"/>
    <property type="molecule type" value="Genomic_DNA"/>
</dbReference>
<feature type="transmembrane region" description="Helical" evidence="2">
    <location>
        <begin position="625"/>
        <end position="647"/>
    </location>
</feature>
<feature type="transmembrane region" description="Helical" evidence="2">
    <location>
        <begin position="442"/>
        <end position="464"/>
    </location>
</feature>
<feature type="signal peptide" evidence="3">
    <location>
        <begin position="1"/>
        <end position="18"/>
    </location>
</feature>
<dbReference type="Gene3D" id="1.10.2000.10">
    <property type="entry name" value="Frizzled cysteine-rich domain"/>
    <property type="match status" value="1"/>
</dbReference>
<keyword evidence="2" id="KW-0812">Transmembrane</keyword>